<evidence type="ECO:0000256" key="3">
    <source>
        <dbReference type="SAM" id="Phobius"/>
    </source>
</evidence>
<dbReference type="InterPro" id="IPR036034">
    <property type="entry name" value="PDZ_sf"/>
</dbReference>
<dbReference type="PANTHER" id="PTHR43343:SF3">
    <property type="entry name" value="PROTEASE DO-LIKE 8, CHLOROPLASTIC"/>
    <property type="match status" value="1"/>
</dbReference>
<dbReference type="Pfam" id="PF13180">
    <property type="entry name" value="PDZ_2"/>
    <property type="match status" value="1"/>
</dbReference>
<sequence length="382" mass="40563">MNFKRLLQFAAWPTAAGVIIALLAMLVFPQLRGQQPINTMPNNAISGPYSYADAVSRAAPAVVNIYTAKKVLERDPRYYNNPYFRQLFNNSNVPLQERMQRTLGSGVIVDSSGLILTNNHVINGADKIQVLLNDGRYTSAELVGIDSENDLAVLKITLENLLPISLGQPNNLRVGDIALAIGNPFGVGQSVSQGIVSALGRWGLGINSRENFIQTDAAINPGNSGGALIDARGNLIGINTAILDETGAASVGISFAVPADIAMNSLKQIAEFGEVQRGWLGFTAAPLNDKGIKLFGTLGLIVTGVEDGSPAESAGLVREDVIIKVNDISLGEGVFPERNYHAVQNLVGNLKPGSTITLKVLRAGKTQDIKAVAGIRPTQTKT</sequence>
<dbReference type="InterPro" id="IPR051201">
    <property type="entry name" value="Chloro_Bact_Ser_Proteases"/>
</dbReference>
<accession>A0ABQ3ASH0</accession>
<dbReference type="SUPFAM" id="SSF50156">
    <property type="entry name" value="PDZ domain-like"/>
    <property type="match status" value="1"/>
</dbReference>
<evidence type="ECO:0000313" key="6">
    <source>
        <dbReference type="Proteomes" id="UP000619761"/>
    </source>
</evidence>
<dbReference type="Gene3D" id="2.30.42.10">
    <property type="match status" value="1"/>
</dbReference>
<dbReference type="InterPro" id="IPR001478">
    <property type="entry name" value="PDZ"/>
</dbReference>
<organism evidence="5 6">
    <name type="scientific">Cellvibrio zantedeschiae</name>
    <dbReference type="NCBI Taxonomy" id="1237077"/>
    <lineage>
        <taxon>Bacteria</taxon>
        <taxon>Pseudomonadati</taxon>
        <taxon>Pseudomonadota</taxon>
        <taxon>Gammaproteobacteria</taxon>
        <taxon>Cellvibrionales</taxon>
        <taxon>Cellvibrionaceae</taxon>
        <taxon>Cellvibrio</taxon>
    </lineage>
</organism>
<keyword evidence="3" id="KW-0812">Transmembrane</keyword>
<evidence type="ECO:0000259" key="4">
    <source>
        <dbReference type="PROSITE" id="PS50106"/>
    </source>
</evidence>
<keyword evidence="3" id="KW-0472">Membrane</keyword>
<dbReference type="Proteomes" id="UP000619761">
    <property type="component" value="Unassembled WGS sequence"/>
</dbReference>
<proteinExistence type="predicted"/>
<dbReference type="SMART" id="SM00228">
    <property type="entry name" value="PDZ"/>
    <property type="match status" value="1"/>
</dbReference>
<dbReference type="EMBL" id="BMYZ01000001">
    <property type="protein sequence ID" value="GGY63971.1"/>
    <property type="molecule type" value="Genomic_DNA"/>
</dbReference>
<dbReference type="PRINTS" id="PR00834">
    <property type="entry name" value="PROTEASES2C"/>
</dbReference>
<dbReference type="RefSeq" id="WP_189415717.1">
    <property type="nucleotide sequence ID" value="NZ_BMYZ01000001.1"/>
</dbReference>
<keyword evidence="1" id="KW-0645">Protease</keyword>
<keyword evidence="2" id="KW-0378">Hydrolase</keyword>
<protein>
    <submittedName>
        <fullName evidence="5">2-alkenal reductase</fullName>
    </submittedName>
</protein>
<gene>
    <name evidence="5" type="ORF">GCM10011613_04630</name>
</gene>
<evidence type="ECO:0000256" key="2">
    <source>
        <dbReference type="ARBA" id="ARBA00022801"/>
    </source>
</evidence>
<feature type="transmembrane region" description="Helical" evidence="3">
    <location>
        <begin position="6"/>
        <end position="28"/>
    </location>
</feature>
<dbReference type="PROSITE" id="PS50106">
    <property type="entry name" value="PDZ"/>
    <property type="match status" value="1"/>
</dbReference>
<name>A0ABQ3ASH0_9GAMM</name>
<comment type="caution">
    <text evidence="5">The sequence shown here is derived from an EMBL/GenBank/DDBJ whole genome shotgun (WGS) entry which is preliminary data.</text>
</comment>
<dbReference type="Gene3D" id="2.40.10.120">
    <property type="match status" value="1"/>
</dbReference>
<dbReference type="PANTHER" id="PTHR43343">
    <property type="entry name" value="PEPTIDASE S12"/>
    <property type="match status" value="1"/>
</dbReference>
<dbReference type="InterPro" id="IPR001940">
    <property type="entry name" value="Peptidase_S1C"/>
</dbReference>
<feature type="domain" description="PDZ" evidence="4">
    <location>
        <begin position="269"/>
        <end position="330"/>
    </location>
</feature>
<keyword evidence="6" id="KW-1185">Reference proteome</keyword>
<dbReference type="SUPFAM" id="SSF50494">
    <property type="entry name" value="Trypsin-like serine proteases"/>
    <property type="match status" value="1"/>
</dbReference>
<reference evidence="6" key="1">
    <citation type="journal article" date="2019" name="Int. J. Syst. Evol. Microbiol.">
        <title>The Global Catalogue of Microorganisms (GCM) 10K type strain sequencing project: providing services to taxonomists for standard genome sequencing and annotation.</title>
        <authorList>
            <consortium name="The Broad Institute Genomics Platform"/>
            <consortium name="The Broad Institute Genome Sequencing Center for Infectious Disease"/>
            <person name="Wu L."/>
            <person name="Ma J."/>
        </authorList>
    </citation>
    <scope>NUCLEOTIDE SEQUENCE [LARGE SCALE GENOMIC DNA]</scope>
    <source>
        <strain evidence="6">KCTC 32239</strain>
    </source>
</reference>
<dbReference type="InterPro" id="IPR009003">
    <property type="entry name" value="Peptidase_S1_PA"/>
</dbReference>
<keyword evidence="3" id="KW-1133">Transmembrane helix</keyword>
<evidence type="ECO:0000313" key="5">
    <source>
        <dbReference type="EMBL" id="GGY63971.1"/>
    </source>
</evidence>
<evidence type="ECO:0000256" key="1">
    <source>
        <dbReference type="ARBA" id="ARBA00022670"/>
    </source>
</evidence>
<dbReference type="Pfam" id="PF13365">
    <property type="entry name" value="Trypsin_2"/>
    <property type="match status" value="1"/>
</dbReference>